<keyword evidence="9" id="KW-0408">Iron</keyword>
<keyword evidence="6 10" id="KW-0732">Signal</keyword>
<dbReference type="GO" id="GO:0046872">
    <property type="term" value="F:metal ion binding"/>
    <property type="evidence" value="ECO:0007669"/>
    <property type="project" value="UniProtKB-UniRule"/>
</dbReference>
<comment type="caution">
    <text evidence="12">The sequence shown here is derived from an EMBL/GenBank/DDBJ whole genome shotgun (WGS) entry which is preliminary data.</text>
</comment>
<dbReference type="AlphaFoldDB" id="A0A167EAN3"/>
<keyword evidence="5" id="KW-0325">Glycoprotein</keyword>
<reference evidence="12 13" key="1">
    <citation type="submission" date="2015-06" db="EMBL/GenBank/DDBJ databases">
        <title>Survival trade-offs in plant roots during colonization by closely related pathogenic and mutualistic fungi.</title>
        <authorList>
            <person name="Hacquard S."/>
            <person name="Kracher B."/>
            <person name="Hiruma K."/>
            <person name="Weinman A."/>
            <person name="Muench P."/>
            <person name="Garrido Oter R."/>
            <person name="Ver Loren van Themaat E."/>
            <person name="Dallerey J.-F."/>
            <person name="Damm U."/>
            <person name="Henrissat B."/>
            <person name="Lespinet O."/>
            <person name="Thon M."/>
            <person name="Kemen E."/>
            <person name="McHardy A.C."/>
            <person name="Schulze-Lefert P."/>
            <person name="O'Connell R.J."/>
        </authorList>
    </citation>
    <scope>NUCLEOTIDE SEQUENCE [LARGE SCALE GENOMIC DNA]</scope>
    <source>
        <strain evidence="12 13">MAFF 238704</strain>
    </source>
</reference>
<evidence type="ECO:0000256" key="3">
    <source>
        <dbReference type="ARBA" id="ARBA00010031"/>
    </source>
</evidence>
<sequence length="173" mass="16770">LPDTSTSPSKMQFIITLGLLSGLAAAQSATTTASSSGSTGLPGLISQLPTCAVSCLNTAASNINCETTDFGCLCNSQDRLISSLTPCILTAGCSTDDIAKAARIAPQICSEVENNPAASDIASASNLVTGALGTATGSSAATATATPAAAARPTNGFYGILGAGAVALAAVAL</sequence>
<comment type="similarity">
    <text evidence="3">Belongs to the RBT5 family.</text>
</comment>
<evidence type="ECO:0000259" key="11">
    <source>
        <dbReference type="PROSITE" id="PS52012"/>
    </source>
</evidence>
<evidence type="ECO:0000256" key="4">
    <source>
        <dbReference type="ARBA" id="ARBA00022525"/>
    </source>
</evidence>
<dbReference type="EMBL" id="LFIW01000765">
    <property type="protein sequence ID" value="KZL84897.1"/>
    <property type="molecule type" value="Genomic_DNA"/>
</dbReference>
<dbReference type="PROSITE" id="PS52012">
    <property type="entry name" value="CFEM"/>
    <property type="match status" value="1"/>
</dbReference>
<dbReference type="GO" id="GO:0005576">
    <property type="term" value="C:extracellular region"/>
    <property type="evidence" value="ECO:0007669"/>
    <property type="project" value="UniProtKB-SubCell"/>
</dbReference>
<gene>
    <name evidence="12" type="ORF">CI238_09645</name>
</gene>
<evidence type="ECO:0000256" key="8">
    <source>
        <dbReference type="ARBA" id="ARBA00023288"/>
    </source>
</evidence>
<keyword evidence="8" id="KW-0449">Lipoprotein</keyword>
<evidence type="ECO:0000256" key="10">
    <source>
        <dbReference type="SAM" id="SignalP"/>
    </source>
</evidence>
<feature type="binding site" description="axial binding residue" evidence="9">
    <location>
        <position position="69"/>
    </location>
    <ligand>
        <name>heme</name>
        <dbReference type="ChEBI" id="CHEBI:30413"/>
    </ligand>
    <ligandPart>
        <name>Fe</name>
        <dbReference type="ChEBI" id="CHEBI:18248"/>
    </ligandPart>
</feature>
<keyword evidence="9" id="KW-0479">Metal-binding</keyword>
<evidence type="ECO:0000256" key="7">
    <source>
        <dbReference type="ARBA" id="ARBA00023157"/>
    </source>
</evidence>
<evidence type="ECO:0000256" key="2">
    <source>
        <dbReference type="ARBA" id="ARBA00004613"/>
    </source>
</evidence>
<dbReference type="InterPro" id="IPR008427">
    <property type="entry name" value="Extracellular_membr_CFEM_dom"/>
</dbReference>
<organism evidence="12 13">
    <name type="scientific">Colletotrichum incanum</name>
    <name type="common">Soybean anthracnose fungus</name>
    <dbReference type="NCBI Taxonomy" id="1573173"/>
    <lineage>
        <taxon>Eukaryota</taxon>
        <taxon>Fungi</taxon>
        <taxon>Dikarya</taxon>
        <taxon>Ascomycota</taxon>
        <taxon>Pezizomycotina</taxon>
        <taxon>Sordariomycetes</taxon>
        <taxon>Hypocreomycetidae</taxon>
        <taxon>Glomerellales</taxon>
        <taxon>Glomerellaceae</taxon>
        <taxon>Colletotrichum</taxon>
        <taxon>Colletotrichum spaethianum species complex</taxon>
    </lineage>
</organism>
<name>A0A167EAN3_COLIC</name>
<keyword evidence="13" id="KW-1185">Reference proteome</keyword>
<feature type="disulfide bond" evidence="9">
    <location>
        <begin position="65"/>
        <end position="72"/>
    </location>
</feature>
<comment type="subcellular location">
    <subcellularLocation>
        <location evidence="1">Membrane</location>
        <topology evidence="1">Lipid-anchor</topology>
        <topology evidence="1">GPI-anchor</topology>
    </subcellularLocation>
    <subcellularLocation>
        <location evidence="2">Secreted</location>
    </subcellularLocation>
</comment>
<protein>
    <submittedName>
        <fullName evidence="12">Cfem domain-containing protein</fullName>
    </submittedName>
</protein>
<dbReference type="SMART" id="SM00747">
    <property type="entry name" value="CFEM"/>
    <property type="match status" value="1"/>
</dbReference>
<dbReference type="STRING" id="1573173.A0A167EAN3"/>
<keyword evidence="5" id="KW-0336">GPI-anchor</keyword>
<keyword evidence="5" id="KW-0472">Membrane</keyword>
<evidence type="ECO:0000256" key="1">
    <source>
        <dbReference type="ARBA" id="ARBA00004589"/>
    </source>
</evidence>
<evidence type="ECO:0000256" key="6">
    <source>
        <dbReference type="ARBA" id="ARBA00022729"/>
    </source>
</evidence>
<evidence type="ECO:0000313" key="12">
    <source>
        <dbReference type="EMBL" id="KZL84897.1"/>
    </source>
</evidence>
<keyword evidence="4" id="KW-0964">Secreted</keyword>
<dbReference type="Proteomes" id="UP000076584">
    <property type="component" value="Unassembled WGS sequence"/>
</dbReference>
<evidence type="ECO:0000256" key="5">
    <source>
        <dbReference type="ARBA" id="ARBA00022622"/>
    </source>
</evidence>
<accession>A0A167EAN3</accession>
<dbReference type="Pfam" id="PF05730">
    <property type="entry name" value="CFEM"/>
    <property type="match status" value="1"/>
</dbReference>
<proteinExistence type="inferred from homology"/>
<evidence type="ECO:0000313" key="13">
    <source>
        <dbReference type="Proteomes" id="UP000076584"/>
    </source>
</evidence>
<feature type="signal peptide" evidence="10">
    <location>
        <begin position="1"/>
        <end position="26"/>
    </location>
</feature>
<feature type="domain" description="CFEM" evidence="11">
    <location>
        <begin position="21"/>
        <end position="135"/>
    </location>
</feature>
<keyword evidence="9" id="KW-0349">Heme</keyword>
<feature type="non-terminal residue" evidence="12">
    <location>
        <position position="1"/>
    </location>
</feature>
<keyword evidence="7 9" id="KW-1015">Disulfide bond</keyword>
<feature type="chain" id="PRO_5007885657" evidence="10">
    <location>
        <begin position="27"/>
        <end position="173"/>
    </location>
</feature>
<evidence type="ECO:0000256" key="9">
    <source>
        <dbReference type="PROSITE-ProRule" id="PRU01356"/>
    </source>
</evidence>
<comment type="caution">
    <text evidence="9">Lacks conserved residue(s) required for the propagation of feature annotation.</text>
</comment>
<dbReference type="GO" id="GO:0098552">
    <property type="term" value="C:side of membrane"/>
    <property type="evidence" value="ECO:0007669"/>
    <property type="project" value="UniProtKB-KW"/>
</dbReference>